<evidence type="ECO:0000313" key="4">
    <source>
        <dbReference type="Proteomes" id="UP000325395"/>
    </source>
</evidence>
<dbReference type="PANTHER" id="PTHR46082:SF11">
    <property type="entry name" value="AAA+ ATPASE DOMAIN-CONTAINING PROTEIN-RELATED"/>
    <property type="match status" value="1"/>
</dbReference>
<reference evidence="3 4" key="1">
    <citation type="submission" date="2019-04" db="EMBL/GenBank/DDBJ databases">
        <authorList>
            <consortium name="DOE Joint Genome Institute"/>
            <person name="Mondo S."/>
            <person name="Kjaerbolling I."/>
            <person name="Vesth T."/>
            <person name="Frisvad J.C."/>
            <person name="Nybo J.L."/>
            <person name="Theobald S."/>
            <person name="Kildgaard S."/>
            <person name="Isbrandt T."/>
            <person name="Kuo A."/>
            <person name="Sato A."/>
            <person name="Lyhne E.K."/>
            <person name="Kogle M.E."/>
            <person name="Wiebenga A."/>
            <person name="Kun R.S."/>
            <person name="Lubbers R.J."/>
            <person name="Makela M.R."/>
            <person name="Barry K."/>
            <person name="Chovatia M."/>
            <person name="Clum A."/>
            <person name="Daum C."/>
            <person name="Haridas S."/>
            <person name="He G."/>
            <person name="LaButti K."/>
            <person name="Lipzen A."/>
            <person name="Riley R."/>
            <person name="Salamov A."/>
            <person name="Simmons B.A."/>
            <person name="Magnuson J.K."/>
            <person name="Henrissat B."/>
            <person name="Mortensen U.H."/>
            <person name="Larsen T.O."/>
            <person name="Devries R.P."/>
            <person name="Grigoriev I.V."/>
            <person name="Machida M."/>
            <person name="Baker S.E."/>
            <person name="Andersen M.R."/>
            <person name="Cantor M.N."/>
            <person name="Hua S.X."/>
        </authorList>
    </citation>
    <scope>NUCLEOTIDE SEQUENCE [LARGE SCALE GENOMIC DNA]</scope>
    <source>
        <strain evidence="3 4">CBS 117616</strain>
    </source>
</reference>
<feature type="domain" description="Nucleoside phosphorylase" evidence="2">
    <location>
        <begin position="41"/>
        <end position="318"/>
    </location>
</feature>
<dbReference type="Gene3D" id="3.40.50.1580">
    <property type="entry name" value="Nucleoside phosphorylase domain"/>
    <property type="match status" value="1"/>
</dbReference>
<evidence type="ECO:0000259" key="2">
    <source>
        <dbReference type="Pfam" id="PF01048"/>
    </source>
</evidence>
<dbReference type="PANTHER" id="PTHR46082">
    <property type="entry name" value="ATP/GTP-BINDING PROTEIN-RELATED"/>
    <property type="match status" value="1"/>
</dbReference>
<name>A0ABQ6WLZ2_9EURO</name>
<accession>A0ABQ6WLZ2</accession>
<sequence length="396" mass="43610">MLQQDEGVVQQTRAGKPPPNSSTDEESDLEEFKEISPEAITVAIFCALSYEVVAVKYSLDEEFRCRCMAAGPQKYIYSFGRIGSHSLVIARPSQMGTVSTAQCAATVSQQFPNVRFAMMVGIGAGIPNPPSRDIRLGDIAVSIPQDNHPGVIQYDFGKYERDSFILKGSLNKPPAILISADGSLEEDEMMDRSPLRKILRSITRKSGFKRPDTGDNLFKEDFYHIENGNDCTECLASGTAELVLRDIRCRKDPVVHRGLILSGSGVVKNPQDRYRLCRDYNNAICFETGAAGIMDEIPCLVVRGICDYADTHTQDGWQYFAAATAASYCKAVLRKFDSKPPERICDMRADEGSAREACRTLGPLYPGSSCIGPGPGPSYIRPRTPYSLESVEEEIT</sequence>
<dbReference type="SUPFAM" id="SSF53167">
    <property type="entry name" value="Purine and uridine phosphorylases"/>
    <property type="match status" value="1"/>
</dbReference>
<dbReference type="InterPro" id="IPR000845">
    <property type="entry name" value="Nucleoside_phosphorylase_d"/>
</dbReference>
<dbReference type="Proteomes" id="UP000325395">
    <property type="component" value="Unassembled WGS sequence"/>
</dbReference>
<dbReference type="EMBL" id="ML735730">
    <property type="protein sequence ID" value="KAE8418144.1"/>
    <property type="molecule type" value="Genomic_DNA"/>
</dbReference>
<evidence type="ECO:0000256" key="1">
    <source>
        <dbReference type="SAM" id="MobiDB-lite"/>
    </source>
</evidence>
<keyword evidence="4" id="KW-1185">Reference proteome</keyword>
<protein>
    <submittedName>
        <fullName evidence="3">Purine and uridine phosphorylase</fullName>
    </submittedName>
</protein>
<feature type="compositionally biased region" description="Polar residues" evidence="1">
    <location>
        <begin position="1"/>
        <end position="13"/>
    </location>
</feature>
<gene>
    <name evidence="3" type="ORF">BDV36DRAFT_283265</name>
</gene>
<evidence type="ECO:0000313" key="3">
    <source>
        <dbReference type="EMBL" id="KAE8418144.1"/>
    </source>
</evidence>
<feature type="region of interest" description="Disordered" evidence="1">
    <location>
        <begin position="1"/>
        <end position="32"/>
    </location>
</feature>
<dbReference type="InterPro" id="IPR053137">
    <property type="entry name" value="NLR-like"/>
</dbReference>
<organism evidence="3 4">
    <name type="scientific">Aspergillus pseudocaelatus</name>
    <dbReference type="NCBI Taxonomy" id="1825620"/>
    <lineage>
        <taxon>Eukaryota</taxon>
        <taxon>Fungi</taxon>
        <taxon>Dikarya</taxon>
        <taxon>Ascomycota</taxon>
        <taxon>Pezizomycotina</taxon>
        <taxon>Eurotiomycetes</taxon>
        <taxon>Eurotiomycetidae</taxon>
        <taxon>Eurotiales</taxon>
        <taxon>Aspergillaceae</taxon>
        <taxon>Aspergillus</taxon>
        <taxon>Aspergillus subgen. Circumdati</taxon>
    </lineage>
</organism>
<dbReference type="InterPro" id="IPR035994">
    <property type="entry name" value="Nucleoside_phosphorylase_sf"/>
</dbReference>
<dbReference type="Pfam" id="PF01048">
    <property type="entry name" value="PNP_UDP_1"/>
    <property type="match status" value="1"/>
</dbReference>
<proteinExistence type="predicted"/>